<gene>
    <name evidence="5" type="ORF">HNR68_000280</name>
</gene>
<comment type="subcellular location">
    <subcellularLocation>
        <location evidence="1">Cytoplasm</location>
    </subcellularLocation>
</comment>
<evidence type="ECO:0000256" key="3">
    <source>
        <dbReference type="ARBA" id="ARBA00022490"/>
    </source>
</evidence>
<keyword evidence="3" id="KW-0963">Cytoplasm</keyword>
<evidence type="ECO:0000313" key="6">
    <source>
        <dbReference type="Proteomes" id="UP000587002"/>
    </source>
</evidence>
<dbReference type="RefSeq" id="WP_179716834.1">
    <property type="nucleotide sequence ID" value="NZ_BAABFH010000001.1"/>
</dbReference>
<reference evidence="5 6" key="1">
    <citation type="submission" date="2020-07" db="EMBL/GenBank/DDBJ databases">
        <title>Sequencing the genomes of 1000 actinobacteria strains.</title>
        <authorList>
            <person name="Klenk H.-P."/>
        </authorList>
    </citation>
    <scope>NUCLEOTIDE SEQUENCE [LARGE SCALE GENOMIC DNA]</scope>
    <source>
        <strain evidence="5 6">DSM 44065</strain>
    </source>
</reference>
<keyword evidence="6" id="KW-1185">Reference proteome</keyword>
<evidence type="ECO:0000256" key="4">
    <source>
        <dbReference type="ARBA" id="ARBA00023186"/>
    </source>
</evidence>
<proteinExistence type="inferred from homology"/>
<organism evidence="5 6">
    <name type="scientific">Saccharopolyspora hordei</name>
    <dbReference type="NCBI Taxonomy" id="1838"/>
    <lineage>
        <taxon>Bacteria</taxon>
        <taxon>Bacillati</taxon>
        <taxon>Actinomycetota</taxon>
        <taxon>Actinomycetes</taxon>
        <taxon>Pseudonocardiales</taxon>
        <taxon>Pseudonocardiaceae</taxon>
        <taxon>Saccharopolyspora</taxon>
    </lineage>
</organism>
<sequence length="244" mass="26246">MVETITLSIPAVDLLGEQLNLTVRQYPFELPRIGELGEDRTRLAQQVWQELESTGLARGGRPEPEVEDALYLLCSSEVSIAAAGLLDVRAGHRLAARVVATGEVGVVGVLDGRGLRMSFLAPDALPRAGADLLPDAPPGTAEAVRAVADRSGGHPADADIEGLPQLRAITSRQKFRLGHFVVSGDRRAGPRLPNLIWFDNDQGRYVVQGERTETQDVVTCHPADKRAIAGQLAALVDRARPARM</sequence>
<dbReference type="AlphaFoldDB" id="A0A853AN92"/>
<dbReference type="Proteomes" id="UP000587002">
    <property type="component" value="Unassembled WGS sequence"/>
</dbReference>
<dbReference type="EMBL" id="JACCFJ010000001">
    <property type="protein sequence ID" value="NYI81650.1"/>
    <property type="molecule type" value="Genomic_DNA"/>
</dbReference>
<comment type="caution">
    <text evidence="5">The sequence shown here is derived from an EMBL/GenBank/DDBJ whole genome shotgun (WGS) entry which is preliminary data.</text>
</comment>
<name>A0A853AN92_9PSEU</name>
<accession>A0A853AN92</accession>
<comment type="similarity">
    <text evidence="2">Belongs to the EspG family.</text>
</comment>
<keyword evidence="4" id="KW-0143">Chaperone</keyword>
<dbReference type="InterPro" id="IPR025734">
    <property type="entry name" value="EspG"/>
</dbReference>
<evidence type="ECO:0000256" key="1">
    <source>
        <dbReference type="ARBA" id="ARBA00004496"/>
    </source>
</evidence>
<dbReference type="Pfam" id="PF14011">
    <property type="entry name" value="ESX-1_EspG"/>
    <property type="match status" value="1"/>
</dbReference>
<evidence type="ECO:0000256" key="2">
    <source>
        <dbReference type="ARBA" id="ARBA00006411"/>
    </source>
</evidence>
<protein>
    <recommendedName>
        <fullName evidence="7">ESX secretion-associated protein EspG</fullName>
    </recommendedName>
</protein>
<evidence type="ECO:0008006" key="7">
    <source>
        <dbReference type="Google" id="ProtNLM"/>
    </source>
</evidence>
<evidence type="ECO:0000313" key="5">
    <source>
        <dbReference type="EMBL" id="NYI81650.1"/>
    </source>
</evidence>